<dbReference type="Pfam" id="PF00071">
    <property type="entry name" value="Ras"/>
    <property type="match status" value="1"/>
</dbReference>
<dbReference type="SMART" id="SM00175">
    <property type="entry name" value="RAB"/>
    <property type="match status" value="1"/>
</dbReference>
<dbReference type="Gene3D" id="3.40.50.300">
    <property type="entry name" value="P-loop containing nucleotide triphosphate hydrolases"/>
    <property type="match status" value="1"/>
</dbReference>
<dbReference type="SMART" id="SM00174">
    <property type="entry name" value="RHO"/>
    <property type="match status" value="1"/>
</dbReference>
<proteinExistence type="predicted"/>
<dbReference type="FunFam" id="3.40.50.300:FF:001508">
    <property type="entry name" value="Small GTP-binding protein Rab28, putative"/>
    <property type="match status" value="1"/>
</dbReference>
<dbReference type="AlphaFoldDB" id="S9VW23"/>
<dbReference type="PRINTS" id="PR00449">
    <property type="entry name" value="RASTRNSFRMNG"/>
</dbReference>
<dbReference type="PROSITE" id="PS51419">
    <property type="entry name" value="RAB"/>
    <property type="match status" value="1"/>
</dbReference>
<dbReference type="Proteomes" id="UP000015354">
    <property type="component" value="Unassembled WGS sequence"/>
</dbReference>
<dbReference type="SMART" id="SM00173">
    <property type="entry name" value="RAS"/>
    <property type="match status" value="1"/>
</dbReference>
<comment type="caution">
    <text evidence="3">The sequence shown here is derived from an EMBL/GenBank/DDBJ whole genome shotgun (WGS) entry which is preliminary data.</text>
</comment>
<dbReference type="GO" id="GO:0005525">
    <property type="term" value="F:GTP binding"/>
    <property type="evidence" value="ECO:0007669"/>
    <property type="project" value="UniProtKB-KW"/>
</dbReference>
<evidence type="ECO:0000313" key="4">
    <source>
        <dbReference type="Proteomes" id="UP000015354"/>
    </source>
</evidence>
<dbReference type="InterPro" id="IPR001806">
    <property type="entry name" value="Small_GTPase"/>
</dbReference>
<evidence type="ECO:0000313" key="3">
    <source>
        <dbReference type="EMBL" id="EPY31216.1"/>
    </source>
</evidence>
<dbReference type="InterPro" id="IPR005225">
    <property type="entry name" value="Small_GTP-bd"/>
</dbReference>
<dbReference type="InterPro" id="IPR050227">
    <property type="entry name" value="Rab"/>
</dbReference>
<dbReference type="SUPFAM" id="SSF52540">
    <property type="entry name" value="P-loop containing nucleoside triphosphate hydrolases"/>
    <property type="match status" value="1"/>
</dbReference>
<name>S9VW23_9TRYP</name>
<dbReference type="NCBIfam" id="TIGR00231">
    <property type="entry name" value="small_GTP"/>
    <property type="match status" value="1"/>
</dbReference>
<evidence type="ECO:0000256" key="2">
    <source>
        <dbReference type="ARBA" id="ARBA00023134"/>
    </source>
</evidence>
<organism evidence="3 4">
    <name type="scientific">Strigomonas culicis</name>
    <dbReference type="NCBI Taxonomy" id="28005"/>
    <lineage>
        <taxon>Eukaryota</taxon>
        <taxon>Discoba</taxon>
        <taxon>Euglenozoa</taxon>
        <taxon>Kinetoplastea</taxon>
        <taxon>Metakinetoplastina</taxon>
        <taxon>Trypanosomatida</taxon>
        <taxon>Trypanosomatidae</taxon>
        <taxon>Strigomonadinae</taxon>
        <taxon>Strigomonas</taxon>
    </lineage>
</organism>
<keyword evidence="4" id="KW-1185">Reference proteome</keyword>
<dbReference type="SMART" id="SM00176">
    <property type="entry name" value="RAN"/>
    <property type="match status" value="1"/>
</dbReference>
<dbReference type="OrthoDB" id="10254700at2759"/>
<keyword evidence="1" id="KW-0547">Nucleotide-binding</keyword>
<dbReference type="EMBL" id="ATMH01003565">
    <property type="protein sequence ID" value="EPY31216.1"/>
    <property type="molecule type" value="Genomic_DNA"/>
</dbReference>
<dbReference type="InterPro" id="IPR027417">
    <property type="entry name" value="P-loop_NTPase"/>
</dbReference>
<protein>
    <submittedName>
        <fullName evidence="3">Rab family, other</fullName>
    </submittedName>
</protein>
<accession>S9VW23</accession>
<reference evidence="3 4" key="1">
    <citation type="journal article" date="2013" name="PLoS ONE">
        <title>Predicting the Proteins of Angomonas deanei, Strigomonas culicis and Their Respective Endosymbionts Reveals New Aspects of the Trypanosomatidae Family.</title>
        <authorList>
            <person name="Motta M.C."/>
            <person name="Martins A.C."/>
            <person name="de Souza S.S."/>
            <person name="Catta-Preta C.M."/>
            <person name="Silva R."/>
            <person name="Klein C.C."/>
            <person name="de Almeida L.G."/>
            <person name="de Lima Cunha O."/>
            <person name="Ciapina L.P."/>
            <person name="Brocchi M."/>
            <person name="Colabardini A.C."/>
            <person name="de Araujo Lima B."/>
            <person name="Machado C.R."/>
            <person name="de Almeida Soares C.M."/>
            <person name="Probst C.M."/>
            <person name="de Menezes C.B."/>
            <person name="Thompson C.E."/>
            <person name="Bartholomeu D.C."/>
            <person name="Gradia D.F."/>
            <person name="Pavoni D.P."/>
            <person name="Grisard E.C."/>
            <person name="Fantinatti-Garboggini F."/>
            <person name="Marchini F.K."/>
            <person name="Rodrigues-Luiz G.F."/>
            <person name="Wagner G."/>
            <person name="Goldman G.H."/>
            <person name="Fietto J.L."/>
            <person name="Elias M.C."/>
            <person name="Goldman M.H."/>
            <person name="Sagot M.F."/>
            <person name="Pereira M."/>
            <person name="Stoco P.H."/>
            <person name="de Mendonca-Neto R.P."/>
            <person name="Teixeira S.M."/>
            <person name="Maciel T.E."/>
            <person name="de Oliveira Mendes T.A."/>
            <person name="Urmenyi T.P."/>
            <person name="de Souza W."/>
            <person name="Schenkman S."/>
            <person name="de Vasconcelos A.T."/>
        </authorList>
    </citation>
    <scope>NUCLEOTIDE SEQUENCE [LARGE SCALE GENOMIC DNA]</scope>
</reference>
<dbReference type="PROSITE" id="PS51421">
    <property type="entry name" value="RAS"/>
    <property type="match status" value="1"/>
</dbReference>
<evidence type="ECO:0000256" key="1">
    <source>
        <dbReference type="ARBA" id="ARBA00022741"/>
    </source>
</evidence>
<sequence>MDSGSSCSEEDTHTFKIILLGNGAVGKTSLIRYYCESGFAQNYKQTIGLDFYSKKITLPAANAPEVSLQIWDIGGQQIGGTMLNNYIYGSDAVCLVYDVTNVSTFKDLEDWKAAVEAALAEGASADDKPRKAPLMYLVGNKVDLPNRQVSDSLHDRIAQQYETRTGFIVSARSGEKVNAIFTKIAADLTGTELKKNDLDMADRVTAKVISAPEERVEATRAPVVLTKNKKKKDDCVVM</sequence>
<keyword evidence="2" id="KW-0342">GTP-binding</keyword>
<gene>
    <name evidence="3" type="ORF">STCU_03565</name>
</gene>
<dbReference type="GO" id="GO:0003924">
    <property type="term" value="F:GTPase activity"/>
    <property type="evidence" value="ECO:0007669"/>
    <property type="project" value="InterPro"/>
</dbReference>
<dbReference type="PANTHER" id="PTHR47977">
    <property type="entry name" value="RAS-RELATED PROTEIN RAB"/>
    <property type="match status" value="1"/>
</dbReference>